<dbReference type="KEGG" id="mlr:MELLADRAFT_90470"/>
<dbReference type="VEuPathDB" id="FungiDB:MELLADRAFT_90470"/>
<dbReference type="RefSeq" id="XP_007419755.1">
    <property type="nucleotide sequence ID" value="XM_007419693.1"/>
</dbReference>
<dbReference type="OrthoDB" id="2512331at2759"/>
<dbReference type="HOGENOM" id="CLU_095030_0_0_1"/>
<gene>
    <name evidence="2" type="ORF">MELLADRAFT_90470</name>
</gene>
<dbReference type="Proteomes" id="UP000001072">
    <property type="component" value="Unassembled WGS sequence"/>
</dbReference>
<protein>
    <submittedName>
        <fullName evidence="2">Uncharacterized protein</fullName>
    </submittedName>
</protein>
<evidence type="ECO:0000256" key="1">
    <source>
        <dbReference type="SAM" id="MobiDB-lite"/>
    </source>
</evidence>
<feature type="compositionally biased region" description="Acidic residues" evidence="1">
    <location>
        <begin position="88"/>
        <end position="97"/>
    </location>
</feature>
<evidence type="ECO:0000313" key="2">
    <source>
        <dbReference type="EMBL" id="EGF96976.1"/>
    </source>
</evidence>
<reference evidence="3" key="1">
    <citation type="journal article" date="2011" name="Proc. Natl. Acad. Sci. U.S.A.">
        <title>Obligate biotrophy features unraveled by the genomic analysis of rust fungi.</title>
        <authorList>
            <person name="Duplessis S."/>
            <person name="Cuomo C.A."/>
            <person name="Lin Y.-C."/>
            <person name="Aerts A."/>
            <person name="Tisserant E."/>
            <person name="Veneault-Fourrey C."/>
            <person name="Joly D.L."/>
            <person name="Hacquard S."/>
            <person name="Amselem J."/>
            <person name="Cantarel B.L."/>
            <person name="Chiu R."/>
            <person name="Coutinho P.M."/>
            <person name="Feau N."/>
            <person name="Field M."/>
            <person name="Frey P."/>
            <person name="Gelhaye E."/>
            <person name="Goldberg J."/>
            <person name="Grabherr M.G."/>
            <person name="Kodira C.D."/>
            <person name="Kohler A."/>
            <person name="Kuees U."/>
            <person name="Lindquist E.A."/>
            <person name="Lucas S.M."/>
            <person name="Mago R."/>
            <person name="Mauceli E."/>
            <person name="Morin E."/>
            <person name="Murat C."/>
            <person name="Pangilinan J.L."/>
            <person name="Park R."/>
            <person name="Pearson M."/>
            <person name="Quesneville H."/>
            <person name="Rouhier N."/>
            <person name="Sakthikumar S."/>
            <person name="Salamov A.A."/>
            <person name="Schmutz J."/>
            <person name="Selles B."/>
            <person name="Shapiro H."/>
            <person name="Tanguay P."/>
            <person name="Tuskan G.A."/>
            <person name="Henrissat B."/>
            <person name="Van de Peer Y."/>
            <person name="Rouze P."/>
            <person name="Ellis J.G."/>
            <person name="Dodds P.N."/>
            <person name="Schein J.E."/>
            <person name="Zhong S."/>
            <person name="Hamelin R.C."/>
            <person name="Grigoriev I.V."/>
            <person name="Szabo L.J."/>
            <person name="Martin F."/>
        </authorList>
    </citation>
    <scope>NUCLEOTIDE SEQUENCE [LARGE SCALE GENOMIC DNA]</scope>
    <source>
        <strain evidence="3">98AG31 / pathotype 3-4-7</strain>
    </source>
</reference>
<dbReference type="EMBL" id="GL883434">
    <property type="protein sequence ID" value="EGF96976.1"/>
    <property type="molecule type" value="Genomic_DNA"/>
</dbReference>
<keyword evidence="3" id="KW-1185">Reference proteome</keyword>
<dbReference type="AlphaFoldDB" id="F4SEF1"/>
<proteinExistence type="predicted"/>
<name>F4SEF1_MELLP</name>
<accession>F4SEF1</accession>
<feature type="compositionally biased region" description="Basic residues" evidence="1">
    <location>
        <begin position="111"/>
        <end position="123"/>
    </location>
</feature>
<organism evidence="3">
    <name type="scientific">Melampsora larici-populina (strain 98AG31 / pathotype 3-4-7)</name>
    <name type="common">Poplar leaf rust fungus</name>
    <dbReference type="NCBI Taxonomy" id="747676"/>
    <lineage>
        <taxon>Eukaryota</taxon>
        <taxon>Fungi</taxon>
        <taxon>Dikarya</taxon>
        <taxon>Basidiomycota</taxon>
        <taxon>Pucciniomycotina</taxon>
        <taxon>Pucciniomycetes</taxon>
        <taxon>Pucciniales</taxon>
        <taxon>Melampsoraceae</taxon>
        <taxon>Melampsora</taxon>
    </lineage>
</organism>
<dbReference type="InParanoid" id="F4SEF1"/>
<feature type="region of interest" description="Disordered" evidence="1">
    <location>
        <begin position="1"/>
        <end position="123"/>
    </location>
</feature>
<feature type="compositionally biased region" description="Polar residues" evidence="1">
    <location>
        <begin position="1"/>
        <end position="50"/>
    </location>
</feature>
<evidence type="ECO:0000313" key="3">
    <source>
        <dbReference type="Proteomes" id="UP000001072"/>
    </source>
</evidence>
<dbReference type="GeneID" id="18935576"/>
<sequence>MHELCGNTNASAEGIVGTQTIQTNRNQPTSQIDEPQDKSPSPSEKNVSNHGSDDESDGYKLPPPLKRQSGPRAREAALLPHEMALDPDANDDSDDDGITQTAATPTPKPRSFSKKPAPRVRPNTKAKLAASLDNSAELLKDQATQAIDREILKAKTVAAHDAAKEAMLITAARLDQESLAFRHTTIPSQEKAMSIFNKDWKTHFGKDPKAASEAILLFEHEDKCRTFINSDPELRWSWLALSLGYTVVDEKEKENE</sequence>